<gene>
    <name evidence="1" type="ORF">DIT97_23280</name>
</gene>
<name>A0A3D3RDY9_9PLAN</name>
<organism evidence="1 2">
    <name type="scientific">Gimesia maris</name>
    <dbReference type="NCBI Taxonomy" id="122"/>
    <lineage>
        <taxon>Bacteria</taxon>
        <taxon>Pseudomonadati</taxon>
        <taxon>Planctomycetota</taxon>
        <taxon>Planctomycetia</taxon>
        <taxon>Planctomycetales</taxon>
        <taxon>Planctomycetaceae</taxon>
        <taxon>Gimesia</taxon>
    </lineage>
</organism>
<evidence type="ECO:0000313" key="1">
    <source>
        <dbReference type="EMBL" id="HCO25800.1"/>
    </source>
</evidence>
<comment type="caution">
    <text evidence="1">The sequence shown here is derived from an EMBL/GenBank/DDBJ whole genome shotgun (WGS) entry which is preliminary data.</text>
</comment>
<dbReference type="Proteomes" id="UP000263642">
    <property type="component" value="Unassembled WGS sequence"/>
</dbReference>
<keyword evidence="1" id="KW-0808">Transferase</keyword>
<sequence length="25" mass="2967">ETAQALYQSAGWQQDEQFLVYHLKL</sequence>
<proteinExistence type="predicted"/>
<protein>
    <submittedName>
        <fullName evidence="1">GNAT family N-acetyltransferase</fullName>
    </submittedName>
</protein>
<dbReference type="GO" id="GO:0016740">
    <property type="term" value="F:transferase activity"/>
    <property type="evidence" value="ECO:0007669"/>
    <property type="project" value="UniProtKB-KW"/>
</dbReference>
<evidence type="ECO:0000313" key="2">
    <source>
        <dbReference type="Proteomes" id="UP000263642"/>
    </source>
</evidence>
<dbReference type="EMBL" id="DQAY01000139">
    <property type="protein sequence ID" value="HCO25800.1"/>
    <property type="molecule type" value="Genomic_DNA"/>
</dbReference>
<dbReference type="AlphaFoldDB" id="A0A3D3RDY9"/>
<feature type="non-terminal residue" evidence="1">
    <location>
        <position position="1"/>
    </location>
</feature>
<reference evidence="1 2" key="1">
    <citation type="journal article" date="2018" name="Nat. Biotechnol.">
        <title>A standardized bacterial taxonomy based on genome phylogeny substantially revises the tree of life.</title>
        <authorList>
            <person name="Parks D.H."/>
            <person name="Chuvochina M."/>
            <person name="Waite D.W."/>
            <person name="Rinke C."/>
            <person name="Skarshewski A."/>
            <person name="Chaumeil P.A."/>
            <person name="Hugenholtz P."/>
        </authorList>
    </citation>
    <scope>NUCLEOTIDE SEQUENCE [LARGE SCALE GENOMIC DNA]</scope>
    <source>
        <strain evidence="1">UBA9375</strain>
    </source>
</reference>
<accession>A0A3D3RDY9</accession>